<reference evidence="4" key="1">
    <citation type="submission" date="2016-06" db="UniProtKB">
        <authorList>
            <consortium name="WormBaseParasite"/>
        </authorList>
    </citation>
    <scope>IDENTIFICATION</scope>
</reference>
<dbReference type="OrthoDB" id="10036174at2759"/>
<dbReference type="AlphaFoldDB" id="A0A183EJM0"/>
<accession>A0A183EJM0</accession>
<dbReference type="EMBL" id="UYRT01091959">
    <property type="protein sequence ID" value="VDN37634.1"/>
    <property type="molecule type" value="Genomic_DNA"/>
</dbReference>
<keyword evidence="3" id="KW-1185">Reference proteome</keyword>
<protein>
    <submittedName>
        <fullName evidence="2 4">Uncharacterized protein</fullName>
    </submittedName>
</protein>
<gene>
    <name evidence="2" type="ORF">GPUH_LOCUS21162</name>
</gene>
<evidence type="ECO:0000313" key="3">
    <source>
        <dbReference type="Proteomes" id="UP000271098"/>
    </source>
</evidence>
<organism evidence="4">
    <name type="scientific">Gongylonema pulchrum</name>
    <dbReference type="NCBI Taxonomy" id="637853"/>
    <lineage>
        <taxon>Eukaryota</taxon>
        <taxon>Metazoa</taxon>
        <taxon>Ecdysozoa</taxon>
        <taxon>Nematoda</taxon>
        <taxon>Chromadorea</taxon>
        <taxon>Rhabditida</taxon>
        <taxon>Spirurina</taxon>
        <taxon>Spiruromorpha</taxon>
        <taxon>Spiruroidea</taxon>
        <taxon>Gongylonematidae</taxon>
        <taxon>Gongylonema</taxon>
    </lineage>
</organism>
<dbReference type="WBParaSite" id="GPUH_0002118601-mRNA-1">
    <property type="protein sequence ID" value="GPUH_0002118601-mRNA-1"/>
    <property type="gene ID" value="GPUH_0002118601"/>
</dbReference>
<evidence type="ECO:0000256" key="1">
    <source>
        <dbReference type="SAM" id="Coils"/>
    </source>
</evidence>
<reference evidence="2 3" key="2">
    <citation type="submission" date="2018-11" db="EMBL/GenBank/DDBJ databases">
        <authorList>
            <consortium name="Pathogen Informatics"/>
        </authorList>
    </citation>
    <scope>NUCLEOTIDE SEQUENCE [LARGE SCALE GENOMIC DNA]</scope>
</reference>
<evidence type="ECO:0000313" key="2">
    <source>
        <dbReference type="EMBL" id="VDN37634.1"/>
    </source>
</evidence>
<evidence type="ECO:0000313" key="4">
    <source>
        <dbReference type="WBParaSite" id="GPUH_0002118601-mRNA-1"/>
    </source>
</evidence>
<sequence>MHEEEKFKKLPKTNYGICNLQSLNGRTALNAQLVEEVAKLTATNDDLRSELTATQQKWSKDKDNLLHKARQEEKVSRTLGCFAVLHQT</sequence>
<feature type="coiled-coil region" evidence="1">
    <location>
        <begin position="30"/>
        <end position="57"/>
    </location>
</feature>
<name>A0A183EJM0_9BILA</name>
<proteinExistence type="predicted"/>
<dbReference type="Proteomes" id="UP000271098">
    <property type="component" value="Unassembled WGS sequence"/>
</dbReference>
<keyword evidence="1" id="KW-0175">Coiled coil</keyword>